<dbReference type="Proteomes" id="UP000324832">
    <property type="component" value="Unassembled WGS sequence"/>
</dbReference>
<evidence type="ECO:0000313" key="5">
    <source>
        <dbReference type="EMBL" id="VVC95778.1"/>
    </source>
</evidence>
<dbReference type="GO" id="GO:0004222">
    <property type="term" value="F:metalloendopeptidase activity"/>
    <property type="evidence" value="ECO:0007669"/>
    <property type="project" value="TreeGrafter"/>
</dbReference>
<sequence length="513" mass="56690">MSAVYAEVMGHPVPDPDTTGWPRLAPCAQPLSLAAEEFAPGRSSALDQLTSPELTPMIQDDIDDLLPGVVYHTQPLIQQYPPPQAKAEQLIGDPDVPVEATYIKDDDWGPCSVTCGEGWRKKEVHCKIFLELSRTIAKLPDSKCMGPKPVEDIQRCVMEPCSMAYGTSFGDSSAPSYSGDRSLTFGTSSNIRVAPGSPGKSYSWKEKGYTSCSASCLSGVQVTRGGTNTVVVPNSMCPQPPPPDRQYCNVLDCPVRWHSGEWSKCSKTCGGGMKQREGYNRTKIQWAKDSQIIAKSKKYKISRKGALRITSLSLRDHGVYTCVAGRSSANLTLLVKPRPGEFPSSEEIERHKSLDEPSSPLADRADSRYRAIIGSRSDDQSHEQRPGDQKKNYKGKQKGKVDKIRDALYGAATTTTKASPSFNSQARDIYDENEAFWNFQTITNSRGQRMADPVIMYQNYGPSTRTRVVNLPNKQIIYPEDDDSDIIIVNEDQEGNFEEGHKLVEEDIESIES</sequence>
<proteinExistence type="predicted"/>
<dbReference type="PROSITE" id="PS50835">
    <property type="entry name" value="IG_LIKE"/>
    <property type="match status" value="1"/>
</dbReference>
<dbReference type="GO" id="GO:0005576">
    <property type="term" value="C:extracellular region"/>
    <property type="evidence" value="ECO:0007669"/>
    <property type="project" value="UniProtKB-SubCell"/>
</dbReference>
<feature type="region of interest" description="Disordered" evidence="3">
    <location>
        <begin position="340"/>
        <end position="400"/>
    </location>
</feature>
<dbReference type="InterPro" id="IPR013783">
    <property type="entry name" value="Ig-like_fold"/>
</dbReference>
<dbReference type="GO" id="GO:0031012">
    <property type="term" value="C:extracellular matrix"/>
    <property type="evidence" value="ECO:0007669"/>
    <property type="project" value="TreeGrafter"/>
</dbReference>
<organism evidence="5 6">
    <name type="scientific">Leptidea sinapis</name>
    <dbReference type="NCBI Taxonomy" id="189913"/>
    <lineage>
        <taxon>Eukaryota</taxon>
        <taxon>Metazoa</taxon>
        <taxon>Ecdysozoa</taxon>
        <taxon>Arthropoda</taxon>
        <taxon>Hexapoda</taxon>
        <taxon>Insecta</taxon>
        <taxon>Pterygota</taxon>
        <taxon>Neoptera</taxon>
        <taxon>Endopterygota</taxon>
        <taxon>Lepidoptera</taxon>
        <taxon>Glossata</taxon>
        <taxon>Ditrysia</taxon>
        <taxon>Papilionoidea</taxon>
        <taxon>Pieridae</taxon>
        <taxon>Dismorphiinae</taxon>
        <taxon>Leptidea</taxon>
    </lineage>
</organism>
<dbReference type="SUPFAM" id="SSF82895">
    <property type="entry name" value="TSP-1 type 1 repeat"/>
    <property type="match status" value="2"/>
</dbReference>
<dbReference type="InterPro" id="IPR036179">
    <property type="entry name" value="Ig-like_dom_sf"/>
</dbReference>
<evidence type="ECO:0000259" key="4">
    <source>
        <dbReference type="PROSITE" id="PS50835"/>
    </source>
</evidence>
<dbReference type="PANTHER" id="PTHR13723:SF281">
    <property type="entry name" value="PAPILIN"/>
    <property type="match status" value="1"/>
</dbReference>
<evidence type="ECO:0000256" key="3">
    <source>
        <dbReference type="SAM" id="MobiDB-lite"/>
    </source>
</evidence>
<dbReference type="SMART" id="SM00209">
    <property type="entry name" value="TSP1"/>
    <property type="match status" value="3"/>
</dbReference>
<reference evidence="5 6" key="1">
    <citation type="submission" date="2017-07" db="EMBL/GenBank/DDBJ databases">
        <authorList>
            <person name="Talla V."/>
            <person name="Backstrom N."/>
        </authorList>
    </citation>
    <scope>NUCLEOTIDE SEQUENCE [LARGE SCALE GENOMIC DNA]</scope>
</reference>
<dbReference type="PANTHER" id="PTHR13723">
    <property type="entry name" value="ADAMTS A DISINTEGRIN AND METALLOPROTEASE WITH THROMBOSPONDIN MOTIFS PROTEASE"/>
    <property type="match status" value="1"/>
</dbReference>
<dbReference type="GO" id="GO:0030198">
    <property type="term" value="P:extracellular matrix organization"/>
    <property type="evidence" value="ECO:0007669"/>
    <property type="project" value="TreeGrafter"/>
</dbReference>
<name>A0A5E4QBX0_9NEOP</name>
<dbReference type="SUPFAM" id="SSF48726">
    <property type="entry name" value="Immunoglobulin"/>
    <property type="match status" value="1"/>
</dbReference>
<comment type="subcellular location">
    <subcellularLocation>
        <location evidence="1">Secreted</location>
    </subcellularLocation>
</comment>
<dbReference type="Gene3D" id="2.20.100.10">
    <property type="entry name" value="Thrombospondin type-1 (TSP1) repeat"/>
    <property type="match status" value="1"/>
</dbReference>
<evidence type="ECO:0000256" key="2">
    <source>
        <dbReference type="ARBA" id="ARBA00022525"/>
    </source>
</evidence>
<evidence type="ECO:0000313" key="6">
    <source>
        <dbReference type="Proteomes" id="UP000324832"/>
    </source>
</evidence>
<dbReference type="InterPro" id="IPR013098">
    <property type="entry name" value="Ig_I-set"/>
</dbReference>
<dbReference type="Pfam" id="PF19030">
    <property type="entry name" value="TSP1_ADAMTS"/>
    <property type="match status" value="1"/>
</dbReference>
<feature type="domain" description="Ig-like" evidence="4">
    <location>
        <begin position="251"/>
        <end position="332"/>
    </location>
</feature>
<dbReference type="EMBL" id="FZQP02002448">
    <property type="protein sequence ID" value="VVC95778.1"/>
    <property type="molecule type" value="Genomic_DNA"/>
</dbReference>
<dbReference type="InterPro" id="IPR036383">
    <property type="entry name" value="TSP1_rpt_sf"/>
</dbReference>
<dbReference type="InterPro" id="IPR000884">
    <property type="entry name" value="TSP1_rpt"/>
</dbReference>
<dbReference type="InterPro" id="IPR007110">
    <property type="entry name" value="Ig-like_dom"/>
</dbReference>
<keyword evidence="2" id="KW-0964">Secreted</keyword>
<accession>A0A5E4QBX0</accession>
<dbReference type="GO" id="GO:0006508">
    <property type="term" value="P:proteolysis"/>
    <property type="evidence" value="ECO:0007669"/>
    <property type="project" value="TreeGrafter"/>
</dbReference>
<dbReference type="PROSITE" id="PS50092">
    <property type="entry name" value="TSP1"/>
    <property type="match status" value="2"/>
</dbReference>
<dbReference type="Pfam" id="PF07679">
    <property type="entry name" value="I-set"/>
    <property type="match status" value="1"/>
</dbReference>
<dbReference type="AlphaFoldDB" id="A0A5E4QBX0"/>
<protein>
    <recommendedName>
        <fullName evidence="4">Ig-like domain-containing protein</fullName>
    </recommendedName>
</protein>
<evidence type="ECO:0000256" key="1">
    <source>
        <dbReference type="ARBA" id="ARBA00004613"/>
    </source>
</evidence>
<feature type="compositionally biased region" description="Basic and acidic residues" evidence="3">
    <location>
        <begin position="376"/>
        <end position="391"/>
    </location>
</feature>
<dbReference type="Gene3D" id="2.60.40.10">
    <property type="entry name" value="Immunoglobulins"/>
    <property type="match status" value="1"/>
</dbReference>
<gene>
    <name evidence="5" type="ORF">LSINAPIS_LOCUS7420</name>
</gene>
<keyword evidence="6" id="KW-1185">Reference proteome</keyword>
<dbReference type="InterPro" id="IPR050439">
    <property type="entry name" value="ADAMTS_ADAMTS-like"/>
</dbReference>